<organism evidence="2 3">
    <name type="scientific">Amycolatopsis marina</name>
    <dbReference type="NCBI Taxonomy" id="490629"/>
    <lineage>
        <taxon>Bacteria</taxon>
        <taxon>Bacillati</taxon>
        <taxon>Actinomycetota</taxon>
        <taxon>Actinomycetes</taxon>
        <taxon>Pseudonocardiales</taxon>
        <taxon>Pseudonocardiaceae</taxon>
        <taxon>Amycolatopsis</taxon>
    </lineage>
</organism>
<gene>
    <name evidence="2" type="ORF">SAMN05216266_13338</name>
</gene>
<feature type="region of interest" description="Disordered" evidence="1">
    <location>
        <begin position="1"/>
        <end position="33"/>
    </location>
</feature>
<proteinExistence type="predicted"/>
<evidence type="ECO:0000256" key="1">
    <source>
        <dbReference type="SAM" id="MobiDB-lite"/>
    </source>
</evidence>
<feature type="region of interest" description="Disordered" evidence="1">
    <location>
        <begin position="73"/>
        <end position="93"/>
    </location>
</feature>
<name>A0A1I1CMA6_9PSEU</name>
<evidence type="ECO:0000313" key="2">
    <source>
        <dbReference type="EMBL" id="SFB63166.1"/>
    </source>
</evidence>
<keyword evidence="3" id="KW-1185">Reference proteome</keyword>
<feature type="compositionally biased region" description="Basic and acidic residues" evidence="1">
    <location>
        <begin position="1"/>
        <end position="11"/>
    </location>
</feature>
<protein>
    <submittedName>
        <fullName evidence="2">Uncharacterized protein</fullName>
    </submittedName>
</protein>
<dbReference type="AlphaFoldDB" id="A0A1I1CMA6"/>
<dbReference type="EMBL" id="FOKG01000033">
    <property type="protein sequence ID" value="SFB63166.1"/>
    <property type="molecule type" value="Genomic_DNA"/>
</dbReference>
<dbReference type="Proteomes" id="UP000243799">
    <property type="component" value="Unassembled WGS sequence"/>
</dbReference>
<reference evidence="3" key="1">
    <citation type="submission" date="2016-10" db="EMBL/GenBank/DDBJ databases">
        <authorList>
            <person name="Varghese N."/>
            <person name="Submissions S."/>
        </authorList>
    </citation>
    <scope>NUCLEOTIDE SEQUENCE [LARGE SCALE GENOMIC DNA]</scope>
    <source>
        <strain evidence="3">CGMCC 4.3568</strain>
    </source>
</reference>
<accession>A0A1I1CMA6</accession>
<sequence length="93" mass="10082">MNRRALDETHVPELLPSPVSSTAPTPAPSNDAVSERAVLYEQVLDGLYRLNTDQPCRTVAEFHDWFTPAVASDQGASADEVLRPESEAGDAQC</sequence>
<evidence type="ECO:0000313" key="3">
    <source>
        <dbReference type="Proteomes" id="UP000243799"/>
    </source>
</evidence>